<evidence type="ECO:0000313" key="3">
    <source>
        <dbReference type="Proteomes" id="UP001218231"/>
    </source>
</evidence>
<protein>
    <submittedName>
        <fullName evidence="2">Histidine-type phosphatase</fullName>
    </submittedName>
</protein>
<feature type="signal peptide" evidence="1">
    <location>
        <begin position="1"/>
        <end position="20"/>
    </location>
</feature>
<dbReference type="Proteomes" id="UP001218231">
    <property type="component" value="Plasmid unnamed1"/>
</dbReference>
<geneLocation type="plasmid" evidence="2 3">
    <name>unnamed1</name>
</geneLocation>
<dbReference type="SUPFAM" id="SSF53254">
    <property type="entry name" value="Phosphoglycerate mutase-like"/>
    <property type="match status" value="1"/>
</dbReference>
<dbReference type="InterPro" id="IPR033379">
    <property type="entry name" value="Acid_Pase_AS"/>
</dbReference>
<dbReference type="RefSeq" id="WP_273619685.1">
    <property type="nucleotide sequence ID" value="NZ_CP117418.1"/>
</dbReference>
<feature type="chain" id="PRO_5045151062" evidence="1">
    <location>
        <begin position="21"/>
        <end position="393"/>
    </location>
</feature>
<dbReference type="PROSITE" id="PS00616">
    <property type="entry name" value="HIS_ACID_PHOSPHAT_1"/>
    <property type="match status" value="1"/>
</dbReference>
<dbReference type="Pfam" id="PF00328">
    <property type="entry name" value="His_Phos_2"/>
    <property type="match status" value="2"/>
</dbReference>
<organism evidence="2 3">
    <name type="scientific">Novosphingobium humi</name>
    <dbReference type="NCBI Taxonomy" id="2282397"/>
    <lineage>
        <taxon>Bacteria</taxon>
        <taxon>Pseudomonadati</taxon>
        <taxon>Pseudomonadota</taxon>
        <taxon>Alphaproteobacteria</taxon>
        <taxon>Sphingomonadales</taxon>
        <taxon>Sphingomonadaceae</taxon>
        <taxon>Novosphingobium</taxon>
    </lineage>
</organism>
<keyword evidence="1" id="KW-0732">Signal</keyword>
<name>A0ABY7U4W4_9SPHN</name>
<dbReference type="CDD" id="cd07061">
    <property type="entry name" value="HP_HAP_like"/>
    <property type="match status" value="1"/>
</dbReference>
<dbReference type="EMBL" id="CP117418">
    <property type="protein sequence ID" value="WCT79409.1"/>
    <property type="molecule type" value="Genomic_DNA"/>
</dbReference>
<dbReference type="InterPro" id="IPR029033">
    <property type="entry name" value="His_PPase_superfam"/>
</dbReference>
<gene>
    <name evidence="2" type="ORF">PQ457_20665</name>
</gene>
<dbReference type="Gene3D" id="3.40.50.1240">
    <property type="entry name" value="Phosphoglycerate mutase-like"/>
    <property type="match status" value="2"/>
</dbReference>
<evidence type="ECO:0000256" key="1">
    <source>
        <dbReference type="SAM" id="SignalP"/>
    </source>
</evidence>
<dbReference type="InterPro" id="IPR000560">
    <property type="entry name" value="His_Pase_clade-2"/>
</dbReference>
<proteinExistence type="predicted"/>
<keyword evidence="2" id="KW-0614">Plasmid</keyword>
<evidence type="ECO:0000313" key="2">
    <source>
        <dbReference type="EMBL" id="WCT79409.1"/>
    </source>
</evidence>
<keyword evidence="3" id="KW-1185">Reference proteome</keyword>
<sequence length="393" mass="40968">MRNMKIAALAALAWAAPSQAAAPVVENVVVLMRHGIRPPTKDPAMPAGTAAAPWPRWDVPPGWLTAHGGEAVERLGAQDGAWLRRIGVLPAARCPDAGRVHIVADSDQRTIATARHWAKGALTSCAPVVDHLPQDQADPRFGPLSAGLSRIDPVAAAGAVEQAVGPQGLAGIDRAMAPLYGRLNAILCGGATPCGLGAEPTQIRPATEQIRPKLSGMLDRASTAAQILLLEYADGKPMGEVGWGRAGAGDIAALSTFHAEEFRLLARPRPIAAPNLAGLTPVLREGLQGRVGLTLILGHDTNIANLAGVLGLHWRVEGLAADDPAPGGAIVLEVLRMPSGRRLVRAVYRSQSLEAMRSGKGAARRQPMDIGVCRHPVRGGLCPLGEVLGALEP</sequence>
<accession>A0ABY7U4W4</accession>
<reference evidence="2 3" key="1">
    <citation type="submission" date="2023-02" db="EMBL/GenBank/DDBJ databases">
        <title>Genome sequence of Novosphingobium humi KACC 19094.</title>
        <authorList>
            <person name="Kim S."/>
            <person name="Heo J."/>
            <person name="Kwon S.-W."/>
        </authorList>
    </citation>
    <scope>NUCLEOTIDE SEQUENCE [LARGE SCALE GENOMIC DNA]</scope>
    <source>
        <strain evidence="2 3">KACC 19094</strain>
        <plasmid evidence="2 3">unnamed1</plasmid>
    </source>
</reference>